<comment type="subcellular location">
    <subcellularLocation>
        <location evidence="1 7">Nucleus</location>
    </subcellularLocation>
</comment>
<dbReference type="Gene3D" id="2.60.40.820">
    <property type="entry name" value="Transcription factor, T-box"/>
    <property type="match status" value="1"/>
</dbReference>
<dbReference type="EMBL" id="JBFDAA010000005">
    <property type="protein sequence ID" value="KAL1132181.1"/>
    <property type="molecule type" value="Genomic_DNA"/>
</dbReference>
<keyword evidence="11" id="KW-1185">Reference proteome</keyword>
<dbReference type="GO" id="GO:0006357">
    <property type="term" value="P:regulation of transcription by RNA polymerase II"/>
    <property type="evidence" value="ECO:0007669"/>
    <property type="project" value="UniProtKB-ARBA"/>
</dbReference>
<dbReference type="SMART" id="SM00425">
    <property type="entry name" value="TBOX"/>
    <property type="match status" value="1"/>
</dbReference>
<keyword evidence="5" id="KW-0804">Transcription</keyword>
<name>A0ABD0YLN6_9HEMI</name>
<dbReference type="GO" id="GO:0005634">
    <property type="term" value="C:nucleus"/>
    <property type="evidence" value="ECO:0007669"/>
    <property type="project" value="UniProtKB-SubCell"/>
</dbReference>
<dbReference type="PRINTS" id="PR00937">
    <property type="entry name" value="TBOX"/>
</dbReference>
<evidence type="ECO:0000256" key="2">
    <source>
        <dbReference type="ARBA" id="ARBA00022473"/>
    </source>
</evidence>
<gene>
    <name evidence="10" type="ORF">AAG570_010138</name>
</gene>
<reference evidence="10 11" key="1">
    <citation type="submission" date="2024-07" db="EMBL/GenBank/DDBJ databases">
        <title>Chromosome-level genome assembly of the water stick insect Ranatra chinensis (Heteroptera: Nepidae).</title>
        <authorList>
            <person name="Liu X."/>
        </authorList>
    </citation>
    <scope>NUCLEOTIDE SEQUENCE [LARGE SCALE GENOMIC DNA]</scope>
    <source>
        <strain evidence="10">Cailab_2021Rc</strain>
        <tissue evidence="10">Muscle</tissue>
    </source>
</reference>
<dbReference type="InterPro" id="IPR008967">
    <property type="entry name" value="p53-like_TF_DNA-bd_sf"/>
</dbReference>
<evidence type="ECO:0000256" key="5">
    <source>
        <dbReference type="ARBA" id="ARBA00023163"/>
    </source>
</evidence>
<evidence type="ECO:0000313" key="11">
    <source>
        <dbReference type="Proteomes" id="UP001558652"/>
    </source>
</evidence>
<dbReference type="FunFam" id="2.60.40.820:FF:000010">
    <property type="entry name" value="T-box transcription factor TBX6"/>
    <property type="match status" value="1"/>
</dbReference>
<dbReference type="AlphaFoldDB" id="A0ABD0YLN6"/>
<dbReference type="SUPFAM" id="SSF49417">
    <property type="entry name" value="p53-like transcription factors"/>
    <property type="match status" value="1"/>
</dbReference>
<evidence type="ECO:0000259" key="9">
    <source>
        <dbReference type="PROSITE" id="PS50252"/>
    </source>
</evidence>
<dbReference type="InterPro" id="IPR001699">
    <property type="entry name" value="TF_T-box"/>
</dbReference>
<accession>A0ABD0YLN6</accession>
<evidence type="ECO:0000256" key="1">
    <source>
        <dbReference type="ARBA" id="ARBA00004123"/>
    </source>
</evidence>
<dbReference type="Proteomes" id="UP001558652">
    <property type="component" value="Unassembled WGS sequence"/>
</dbReference>
<dbReference type="InterPro" id="IPR018186">
    <property type="entry name" value="TF_T-box_CS"/>
</dbReference>
<keyword evidence="6 7" id="KW-0539">Nucleus</keyword>
<keyword evidence="2" id="KW-0217">Developmental protein</keyword>
<evidence type="ECO:0000256" key="3">
    <source>
        <dbReference type="ARBA" id="ARBA00023015"/>
    </source>
</evidence>
<proteinExistence type="predicted"/>
<dbReference type="InterPro" id="IPR046360">
    <property type="entry name" value="T-box_DNA-bd"/>
</dbReference>
<dbReference type="PANTHER" id="PTHR11267:SF204">
    <property type="entry name" value="SPADETAIL"/>
    <property type="match status" value="1"/>
</dbReference>
<dbReference type="PROSITE" id="PS01264">
    <property type="entry name" value="TBOX_2"/>
    <property type="match status" value="1"/>
</dbReference>
<keyword evidence="3" id="KW-0805">Transcription regulation</keyword>
<evidence type="ECO:0000256" key="8">
    <source>
        <dbReference type="SAM" id="MobiDB-lite"/>
    </source>
</evidence>
<comment type="caution">
    <text evidence="7">Lacks conserved residue(s) required for the propagation of feature annotation.</text>
</comment>
<dbReference type="PANTHER" id="PTHR11267">
    <property type="entry name" value="T-BOX PROTEIN-RELATED"/>
    <property type="match status" value="1"/>
</dbReference>
<dbReference type="PROSITE" id="PS50252">
    <property type="entry name" value="TBOX_3"/>
    <property type="match status" value="1"/>
</dbReference>
<sequence length="309" mass="34087">MFPSIRIRVTGLEPGARYFVMVEAVLNTGSRYKFSAAEWTAVGSAEPQSHPSTRLYIHPDSPALGSSWMAQDVLFHRAKLTNNPLDRSGNLVLTSMHKYQPRIHIVKASDVLAVHWSPTATFTFPETEFIAVTAYQNEKITKLKIDNNPFAKGFRENGQAKTKRKMQVKDEEDINEYAVSCNNCCYICVSEVKKSCHGGVQDDSGISVGSATPPLDVETTSCAGGSPPPPSGSPPPLVAQVPPPAAFYPPHTFWPYSPFLLSAAYAPPPTYLPYHFPYSYPFHPPPPPPEAFLVDLTLRPTDYSLKHHS</sequence>
<evidence type="ECO:0000256" key="4">
    <source>
        <dbReference type="ARBA" id="ARBA00023125"/>
    </source>
</evidence>
<dbReference type="GO" id="GO:0003677">
    <property type="term" value="F:DNA binding"/>
    <property type="evidence" value="ECO:0007669"/>
    <property type="project" value="UniProtKB-UniRule"/>
</dbReference>
<comment type="caution">
    <text evidence="10">The sequence shown here is derived from an EMBL/GenBank/DDBJ whole genome shotgun (WGS) entry which is preliminary data.</text>
</comment>
<feature type="region of interest" description="Disordered" evidence="8">
    <location>
        <begin position="217"/>
        <end position="238"/>
    </location>
</feature>
<organism evidence="10 11">
    <name type="scientific">Ranatra chinensis</name>
    <dbReference type="NCBI Taxonomy" id="642074"/>
    <lineage>
        <taxon>Eukaryota</taxon>
        <taxon>Metazoa</taxon>
        <taxon>Ecdysozoa</taxon>
        <taxon>Arthropoda</taxon>
        <taxon>Hexapoda</taxon>
        <taxon>Insecta</taxon>
        <taxon>Pterygota</taxon>
        <taxon>Neoptera</taxon>
        <taxon>Paraneoptera</taxon>
        <taxon>Hemiptera</taxon>
        <taxon>Heteroptera</taxon>
        <taxon>Panheteroptera</taxon>
        <taxon>Nepomorpha</taxon>
        <taxon>Nepidae</taxon>
        <taxon>Ranatrinae</taxon>
        <taxon>Ranatra</taxon>
    </lineage>
</organism>
<dbReference type="Pfam" id="PF00907">
    <property type="entry name" value="T-box"/>
    <property type="match status" value="1"/>
</dbReference>
<dbReference type="InterPro" id="IPR036960">
    <property type="entry name" value="T-box_sf"/>
</dbReference>
<feature type="compositionally biased region" description="Pro residues" evidence="8">
    <location>
        <begin position="226"/>
        <end position="238"/>
    </location>
</feature>
<evidence type="ECO:0000313" key="10">
    <source>
        <dbReference type="EMBL" id="KAL1132181.1"/>
    </source>
</evidence>
<evidence type="ECO:0000256" key="6">
    <source>
        <dbReference type="ARBA" id="ARBA00023242"/>
    </source>
</evidence>
<keyword evidence="4 7" id="KW-0238">DNA-binding</keyword>
<evidence type="ECO:0000256" key="7">
    <source>
        <dbReference type="PROSITE-ProRule" id="PRU00201"/>
    </source>
</evidence>
<protein>
    <recommendedName>
        <fullName evidence="9">T-box domain-containing protein</fullName>
    </recommendedName>
</protein>
<feature type="domain" description="T-box" evidence="9">
    <location>
        <begin position="1"/>
        <end position="156"/>
    </location>
</feature>